<dbReference type="Proteomes" id="UP000325614">
    <property type="component" value="Chromosome"/>
</dbReference>
<feature type="signal peptide" evidence="1">
    <location>
        <begin position="1"/>
        <end position="22"/>
    </location>
</feature>
<dbReference type="InterPro" id="IPR046312">
    <property type="entry name" value="DUF6454"/>
</dbReference>
<reference evidence="2 3" key="1">
    <citation type="submission" date="2019-10" db="EMBL/GenBank/DDBJ databases">
        <title>Isolation, Identification of Microvirga thermotolerans HR1, a novel thermophilic bacterium and Comparative Genomics of the genus Microvirga.</title>
        <authorList>
            <person name="Li J."/>
            <person name="Zhang W."/>
            <person name="Lin M."/>
            <person name="Wang J."/>
        </authorList>
    </citation>
    <scope>NUCLEOTIDE SEQUENCE [LARGE SCALE GENOMIC DNA]</scope>
    <source>
        <strain evidence="2 3">HR1</strain>
    </source>
</reference>
<organism evidence="2 3">
    <name type="scientific">Microvirga thermotolerans</name>
    <dbReference type="NCBI Taxonomy" id="2651334"/>
    <lineage>
        <taxon>Bacteria</taxon>
        <taxon>Pseudomonadati</taxon>
        <taxon>Pseudomonadota</taxon>
        <taxon>Alphaproteobacteria</taxon>
        <taxon>Hyphomicrobiales</taxon>
        <taxon>Methylobacteriaceae</taxon>
        <taxon>Microvirga</taxon>
    </lineage>
</organism>
<feature type="chain" id="PRO_5024938619" evidence="1">
    <location>
        <begin position="23"/>
        <end position="316"/>
    </location>
</feature>
<dbReference type="Pfam" id="PF20055">
    <property type="entry name" value="DUF6454"/>
    <property type="match status" value="1"/>
</dbReference>
<dbReference type="KEGG" id="mico:GDR74_11330"/>
<protein>
    <submittedName>
        <fullName evidence="2">Uncharacterized protein</fullName>
    </submittedName>
</protein>
<evidence type="ECO:0000313" key="2">
    <source>
        <dbReference type="EMBL" id="QFU16771.1"/>
    </source>
</evidence>
<keyword evidence="1" id="KW-0732">Signal</keyword>
<dbReference type="SUPFAM" id="SSF63825">
    <property type="entry name" value="YWTD domain"/>
    <property type="match status" value="1"/>
</dbReference>
<proteinExistence type="predicted"/>
<name>A0A5P9JXA7_9HYPH</name>
<dbReference type="AlphaFoldDB" id="A0A5P9JXA7"/>
<keyword evidence="3" id="KW-1185">Reference proteome</keyword>
<evidence type="ECO:0000313" key="3">
    <source>
        <dbReference type="Proteomes" id="UP000325614"/>
    </source>
</evidence>
<gene>
    <name evidence="2" type="ORF">GDR74_11330</name>
</gene>
<sequence length="316" mass="35225">MRRLSTCLAALALAATASAVMAAESGRDLLAERVTKLSRGTQWKPVEAVPIGFPTFHPQGMVKIGDTLFVSSVEIKVPTKRFPQPVDGFDRDTGEGAAHLFKIDMKGNLIKEITLGEGSIYHPGGIDYDGRHIWVPVAEYRPNSRSIVYRVDPETMEATEVFRFNDHIGGVVRDTDDNSLHGVSWGSRRFYRWPLGPDGKPTNADEAPEKLRRLNTSHYLDYQDCKYVGGHRMLCSGVTEMRVTTDAPLFRLGGLDLVNLADGRPLFQTPVLLWTASGFDMTHNPVWMEASEAGIRGYFMPEDDKSTLYVYEAEVK</sequence>
<evidence type="ECO:0000256" key="1">
    <source>
        <dbReference type="SAM" id="SignalP"/>
    </source>
</evidence>
<accession>A0A5P9JXA7</accession>
<dbReference type="RefSeq" id="WP_152586413.1">
    <property type="nucleotide sequence ID" value="NZ_CP045423.1"/>
</dbReference>
<dbReference type="EMBL" id="CP045423">
    <property type="protein sequence ID" value="QFU16771.1"/>
    <property type="molecule type" value="Genomic_DNA"/>
</dbReference>